<sequence>MDFDNEEFDDDEYDFDDDDEEDEDSDEEVIVTYIEKEPESPKLVELCNAEDIIRYLQEILAELNNITDLPKTVLRLLLNDFKWDKGRFLERFYEDTARLLRGITCSQPSPNCQNYFDCEICMLEFPVQESIGTTNCDHKFCKRCYLYYIRDKINCGCSLLRCPAHKCLACVEDTQIFELLANDPVTSNKFKKHLVDNFVINFPWTSFCAQPGCEMIFRANQSDASKDIGNEVICSCGEAICSKCGETWHSPVKCSLLKRWKKKGEDDSETFNWIHANTKDCPKCHTTIEKDGGCNHVVCKSSHCKYEFCWVCLGPWDKHGSSFYNCNRYVEEKDSMKESQERSRMNLNRYVHYYNRQKNHEESINLEHKLRATVKEKAQELMKRDMSWVEVEFLHIAVDVLRKSRKCLMFSYVFAFYLKKSNCAEIFEDNQGDLEGATEDLSMYLERKLPSSADDVGEVKRRVQDKARYCKERSKVEHVFEGYSNDSWQYTDKYF</sequence>
<keyword evidence="6" id="KW-0479">Metal-binding</keyword>
<dbReference type="Pfam" id="PF22605">
    <property type="entry name" value="IBR_2"/>
    <property type="match status" value="1"/>
</dbReference>
<dbReference type="InterPro" id="IPR054694">
    <property type="entry name" value="Parkin-like_IBR"/>
</dbReference>
<evidence type="ECO:0000256" key="1">
    <source>
        <dbReference type="ARBA" id="ARBA00001798"/>
    </source>
</evidence>
<dbReference type="Gene3D" id="1.20.120.1750">
    <property type="match status" value="1"/>
</dbReference>
<dbReference type="PROSITE" id="PS50089">
    <property type="entry name" value="ZF_RING_2"/>
    <property type="match status" value="1"/>
</dbReference>
<dbReference type="Pfam" id="PF19422">
    <property type="entry name" value="Ariadne"/>
    <property type="match status" value="1"/>
</dbReference>
<evidence type="ECO:0000256" key="2">
    <source>
        <dbReference type="ARBA" id="ARBA00004906"/>
    </source>
</evidence>
<dbReference type="SMART" id="SM00647">
    <property type="entry name" value="IBR"/>
    <property type="match status" value="2"/>
</dbReference>
<protein>
    <recommendedName>
        <fullName evidence="4">RBR-type E3 ubiquitin transferase</fullName>
        <ecNumber evidence="4">2.3.2.31</ecNumber>
    </recommendedName>
</protein>
<dbReference type="InterPro" id="IPR002867">
    <property type="entry name" value="IBR_dom"/>
</dbReference>
<evidence type="ECO:0000313" key="15">
    <source>
        <dbReference type="EMBL" id="CBY33639.1"/>
    </source>
</evidence>
<evidence type="ECO:0000256" key="4">
    <source>
        <dbReference type="ARBA" id="ARBA00012251"/>
    </source>
</evidence>
<evidence type="ECO:0000256" key="9">
    <source>
        <dbReference type="ARBA" id="ARBA00022786"/>
    </source>
</evidence>
<comment type="catalytic activity">
    <reaction evidence="1">
        <text>[E2 ubiquitin-conjugating enzyme]-S-ubiquitinyl-L-cysteine + [acceptor protein]-L-lysine = [E2 ubiquitin-conjugating enzyme]-L-cysteine + [acceptor protein]-N(6)-ubiquitinyl-L-lysine.</text>
        <dbReference type="EC" id="2.3.2.31"/>
    </reaction>
</comment>
<accession>E4YDM8</accession>
<dbReference type="InterPro" id="IPR048962">
    <property type="entry name" value="ARIH1-like_UBL"/>
</dbReference>
<evidence type="ECO:0000256" key="10">
    <source>
        <dbReference type="ARBA" id="ARBA00022833"/>
    </source>
</evidence>
<dbReference type="GO" id="GO:0061630">
    <property type="term" value="F:ubiquitin protein ligase activity"/>
    <property type="evidence" value="ECO:0007669"/>
    <property type="project" value="UniProtKB-EC"/>
</dbReference>
<proteinExistence type="inferred from homology"/>
<evidence type="ECO:0000256" key="11">
    <source>
        <dbReference type="PROSITE-ProRule" id="PRU00175"/>
    </source>
</evidence>
<evidence type="ECO:0000256" key="7">
    <source>
        <dbReference type="ARBA" id="ARBA00022737"/>
    </source>
</evidence>
<dbReference type="EMBL" id="FN654433">
    <property type="protein sequence ID" value="CBY33639.1"/>
    <property type="molecule type" value="Genomic_DNA"/>
</dbReference>
<reference evidence="15" key="1">
    <citation type="journal article" date="2010" name="Science">
        <title>Plasticity of animal genome architecture unmasked by rapid evolution of a pelagic tunicate.</title>
        <authorList>
            <person name="Denoeud F."/>
            <person name="Henriet S."/>
            <person name="Mungpakdee S."/>
            <person name="Aury J.M."/>
            <person name="Da Silva C."/>
            <person name="Brinkmann H."/>
            <person name="Mikhaleva J."/>
            <person name="Olsen L.C."/>
            <person name="Jubin C."/>
            <person name="Canestro C."/>
            <person name="Bouquet J.M."/>
            <person name="Danks G."/>
            <person name="Poulain J."/>
            <person name="Campsteijn C."/>
            <person name="Adamski M."/>
            <person name="Cross I."/>
            <person name="Yadetie F."/>
            <person name="Muffato M."/>
            <person name="Louis A."/>
            <person name="Butcher S."/>
            <person name="Tsagkogeorga G."/>
            <person name="Konrad A."/>
            <person name="Singh S."/>
            <person name="Jensen M.F."/>
            <person name="Cong E.H."/>
            <person name="Eikeseth-Otteraa H."/>
            <person name="Noel B."/>
            <person name="Anthouard V."/>
            <person name="Porcel B.M."/>
            <person name="Kachouri-Lafond R."/>
            <person name="Nishino A."/>
            <person name="Ugolini M."/>
            <person name="Chourrout P."/>
            <person name="Nishida H."/>
            <person name="Aasland R."/>
            <person name="Huzurbazar S."/>
            <person name="Westhof E."/>
            <person name="Delsuc F."/>
            <person name="Lehrach H."/>
            <person name="Reinhardt R."/>
            <person name="Weissenbach J."/>
            <person name="Roy S.W."/>
            <person name="Artiguenave F."/>
            <person name="Postlethwait J.H."/>
            <person name="Manak J.R."/>
            <person name="Thompson E.M."/>
            <person name="Jaillon O."/>
            <person name="Du Pasquier L."/>
            <person name="Boudinot P."/>
            <person name="Liberles D.A."/>
            <person name="Volff J.N."/>
            <person name="Philippe H."/>
            <person name="Lenhard B."/>
            <person name="Roest Crollius H."/>
            <person name="Wincker P."/>
            <person name="Chourrout D."/>
        </authorList>
    </citation>
    <scope>NUCLEOTIDE SEQUENCE [LARGE SCALE GENOMIC DNA]</scope>
</reference>
<dbReference type="SUPFAM" id="SSF57850">
    <property type="entry name" value="RING/U-box"/>
    <property type="match status" value="3"/>
</dbReference>
<dbReference type="CDD" id="cd20356">
    <property type="entry name" value="Rcat_RBR_HHARI-like"/>
    <property type="match status" value="1"/>
</dbReference>
<dbReference type="FunFam" id="1.20.120.1750:FF:000002">
    <property type="entry name" value="RBR-type E3 ubiquitin transferase"/>
    <property type="match status" value="1"/>
</dbReference>
<dbReference type="PROSITE" id="PS00518">
    <property type="entry name" value="ZF_RING_1"/>
    <property type="match status" value="1"/>
</dbReference>
<dbReference type="EC" id="2.3.2.31" evidence="4"/>
<dbReference type="InterPro" id="IPR017907">
    <property type="entry name" value="Znf_RING_CS"/>
</dbReference>
<organism evidence="15">
    <name type="scientific">Oikopleura dioica</name>
    <name type="common">Tunicate</name>
    <dbReference type="NCBI Taxonomy" id="34765"/>
    <lineage>
        <taxon>Eukaryota</taxon>
        <taxon>Metazoa</taxon>
        <taxon>Chordata</taxon>
        <taxon>Tunicata</taxon>
        <taxon>Appendicularia</taxon>
        <taxon>Copelata</taxon>
        <taxon>Oikopleuridae</taxon>
        <taxon>Oikopleura</taxon>
    </lineage>
</organism>
<keyword evidence="10" id="KW-0862">Zinc</keyword>
<feature type="region of interest" description="Disordered" evidence="12">
    <location>
        <begin position="1"/>
        <end position="27"/>
    </location>
</feature>
<feature type="domain" description="RING-type" evidence="14">
    <location>
        <begin position="114"/>
        <end position="330"/>
    </location>
</feature>
<dbReference type="AlphaFoldDB" id="E4YDM8"/>
<keyword evidence="8 11" id="KW-0863">Zinc-finger</keyword>
<name>E4YDM8_OIKDI</name>
<dbReference type="Gene3D" id="3.30.40.10">
    <property type="entry name" value="Zinc/RING finger domain, C3HC4 (zinc finger)"/>
    <property type="match status" value="1"/>
</dbReference>
<dbReference type="GO" id="GO:0008270">
    <property type="term" value="F:zinc ion binding"/>
    <property type="evidence" value="ECO:0007669"/>
    <property type="project" value="UniProtKB-KW"/>
</dbReference>
<dbReference type="GO" id="GO:0016567">
    <property type="term" value="P:protein ubiquitination"/>
    <property type="evidence" value="ECO:0007669"/>
    <property type="project" value="InterPro"/>
</dbReference>
<evidence type="ECO:0000256" key="8">
    <source>
        <dbReference type="ARBA" id="ARBA00022771"/>
    </source>
</evidence>
<evidence type="ECO:0000256" key="3">
    <source>
        <dbReference type="ARBA" id="ARBA00005884"/>
    </source>
</evidence>
<dbReference type="InterPro" id="IPR045840">
    <property type="entry name" value="Ariadne"/>
</dbReference>
<evidence type="ECO:0000256" key="12">
    <source>
        <dbReference type="SAM" id="MobiDB-lite"/>
    </source>
</evidence>
<evidence type="ECO:0000256" key="5">
    <source>
        <dbReference type="ARBA" id="ARBA00022679"/>
    </source>
</evidence>
<dbReference type="Pfam" id="PF01485">
    <property type="entry name" value="IBR"/>
    <property type="match status" value="1"/>
</dbReference>
<feature type="domain" description="RING-type" evidence="13">
    <location>
        <begin position="118"/>
        <end position="166"/>
    </location>
</feature>
<evidence type="ECO:0000259" key="13">
    <source>
        <dbReference type="PROSITE" id="PS50089"/>
    </source>
</evidence>
<dbReference type="InterPro" id="IPR013083">
    <property type="entry name" value="Znf_RING/FYVE/PHD"/>
</dbReference>
<comment type="pathway">
    <text evidence="2">Protein modification; protein ubiquitination.</text>
</comment>
<gene>
    <name evidence="15" type="ORF">GSOID_T00021565001</name>
</gene>
<keyword evidence="7" id="KW-0677">Repeat</keyword>
<dbReference type="PROSITE" id="PS51873">
    <property type="entry name" value="TRIAD"/>
    <property type="match status" value="1"/>
</dbReference>
<dbReference type="InterPro" id="IPR044066">
    <property type="entry name" value="TRIAD_supradom"/>
</dbReference>
<keyword evidence="5" id="KW-0808">Transferase</keyword>
<comment type="similarity">
    <text evidence="3">Belongs to the RBR family. Ariadne subfamily.</text>
</comment>
<dbReference type="Proteomes" id="UP000011014">
    <property type="component" value="Unassembled WGS sequence"/>
</dbReference>
<dbReference type="Pfam" id="PF21235">
    <property type="entry name" value="UBA_ARI1"/>
    <property type="match status" value="1"/>
</dbReference>
<dbReference type="InterPro" id="IPR031127">
    <property type="entry name" value="E3_UB_ligase_RBR"/>
</dbReference>
<evidence type="ECO:0000256" key="6">
    <source>
        <dbReference type="ARBA" id="ARBA00022723"/>
    </source>
</evidence>
<evidence type="ECO:0000259" key="14">
    <source>
        <dbReference type="PROSITE" id="PS51873"/>
    </source>
</evidence>
<dbReference type="PANTHER" id="PTHR11685">
    <property type="entry name" value="RBR FAMILY RING FINGER AND IBR DOMAIN-CONTAINING"/>
    <property type="match status" value="1"/>
</dbReference>
<dbReference type="InterPro" id="IPR001841">
    <property type="entry name" value="Znf_RING"/>
</dbReference>
<keyword evidence="9" id="KW-0833">Ubl conjugation pathway</keyword>